<accession>A0A1M7YID3</accession>
<dbReference type="PROSITE" id="PS50930">
    <property type="entry name" value="HTH_LYTTR"/>
    <property type="match status" value="1"/>
</dbReference>
<gene>
    <name evidence="6" type="ORF">SAMN02745217_03591</name>
</gene>
<dbReference type="InterPro" id="IPR011006">
    <property type="entry name" value="CheY-like_superfamily"/>
</dbReference>
<evidence type="ECO:0000259" key="4">
    <source>
        <dbReference type="PROSITE" id="PS50110"/>
    </source>
</evidence>
<evidence type="ECO:0000313" key="6">
    <source>
        <dbReference type="EMBL" id="SHO52339.1"/>
    </source>
</evidence>
<dbReference type="PROSITE" id="PS50110">
    <property type="entry name" value="RESPONSE_REGULATORY"/>
    <property type="match status" value="1"/>
</dbReference>
<dbReference type="GO" id="GO:0003677">
    <property type="term" value="F:DNA binding"/>
    <property type="evidence" value="ECO:0007669"/>
    <property type="project" value="InterPro"/>
</dbReference>
<dbReference type="SMART" id="SM00448">
    <property type="entry name" value="REC"/>
    <property type="match status" value="1"/>
</dbReference>
<dbReference type="STRING" id="1121345.SAMN02745217_03591"/>
<protein>
    <recommendedName>
        <fullName evidence="1">Stage 0 sporulation protein A homolog</fullName>
    </recommendedName>
</protein>
<feature type="domain" description="Response regulatory" evidence="4">
    <location>
        <begin position="3"/>
        <end position="119"/>
    </location>
</feature>
<keyword evidence="7" id="KW-1185">Reference proteome</keyword>
<dbReference type="Gene3D" id="3.40.50.2300">
    <property type="match status" value="1"/>
</dbReference>
<dbReference type="Gene3D" id="2.40.50.1020">
    <property type="entry name" value="LytTr DNA-binding domain"/>
    <property type="match status" value="1"/>
</dbReference>
<organism evidence="6 7">
    <name type="scientific">Anaerocolumna xylanovorans DSM 12503</name>
    <dbReference type="NCBI Taxonomy" id="1121345"/>
    <lineage>
        <taxon>Bacteria</taxon>
        <taxon>Bacillati</taxon>
        <taxon>Bacillota</taxon>
        <taxon>Clostridia</taxon>
        <taxon>Lachnospirales</taxon>
        <taxon>Lachnospiraceae</taxon>
        <taxon>Anaerocolumna</taxon>
    </lineage>
</organism>
<dbReference type="Pfam" id="PF00072">
    <property type="entry name" value="Response_reg"/>
    <property type="match status" value="1"/>
</dbReference>
<dbReference type="PANTHER" id="PTHR37299">
    <property type="entry name" value="TRANSCRIPTIONAL REGULATOR-RELATED"/>
    <property type="match status" value="1"/>
</dbReference>
<evidence type="ECO:0000256" key="1">
    <source>
        <dbReference type="ARBA" id="ARBA00018672"/>
    </source>
</evidence>
<dbReference type="SUPFAM" id="SSF52172">
    <property type="entry name" value="CheY-like"/>
    <property type="match status" value="1"/>
</dbReference>
<dbReference type="PANTHER" id="PTHR37299:SF1">
    <property type="entry name" value="STAGE 0 SPORULATION PROTEIN A HOMOLOG"/>
    <property type="match status" value="1"/>
</dbReference>
<dbReference type="Proteomes" id="UP000184612">
    <property type="component" value="Unassembled WGS sequence"/>
</dbReference>
<proteinExistence type="predicted"/>
<dbReference type="InterPro" id="IPR001789">
    <property type="entry name" value="Sig_transdc_resp-reg_receiver"/>
</dbReference>
<feature type="modified residue" description="4-aspartylphosphate" evidence="3">
    <location>
        <position position="56"/>
    </location>
</feature>
<comment type="function">
    <text evidence="2">May play the central regulatory role in sporulation. It may be an element of the effector pathway responsible for the activation of sporulation genes in response to nutritional stress. Spo0A may act in concert with spo0H (a sigma factor) to control the expression of some genes that are critical to the sporulation process.</text>
</comment>
<dbReference type="InterPro" id="IPR046947">
    <property type="entry name" value="LytR-like"/>
</dbReference>
<reference evidence="6 7" key="1">
    <citation type="submission" date="2016-12" db="EMBL/GenBank/DDBJ databases">
        <authorList>
            <person name="Song W.-J."/>
            <person name="Kurnit D.M."/>
        </authorList>
    </citation>
    <scope>NUCLEOTIDE SEQUENCE [LARGE SCALE GENOMIC DNA]</scope>
    <source>
        <strain evidence="6 7">DSM 12503</strain>
    </source>
</reference>
<evidence type="ECO:0000259" key="5">
    <source>
        <dbReference type="PROSITE" id="PS50930"/>
    </source>
</evidence>
<name>A0A1M7YID3_9FIRM</name>
<dbReference type="Pfam" id="PF04397">
    <property type="entry name" value="LytTR"/>
    <property type="match status" value="1"/>
</dbReference>
<dbReference type="AlphaFoldDB" id="A0A1M7YID3"/>
<dbReference type="EMBL" id="FRFD01000011">
    <property type="protein sequence ID" value="SHO52339.1"/>
    <property type="molecule type" value="Genomic_DNA"/>
</dbReference>
<dbReference type="GO" id="GO:0000156">
    <property type="term" value="F:phosphorelay response regulator activity"/>
    <property type="evidence" value="ECO:0007669"/>
    <property type="project" value="InterPro"/>
</dbReference>
<dbReference type="OrthoDB" id="9774865at2"/>
<dbReference type="SMART" id="SM00850">
    <property type="entry name" value="LytTR"/>
    <property type="match status" value="1"/>
</dbReference>
<dbReference type="InterPro" id="IPR007492">
    <property type="entry name" value="LytTR_DNA-bd_dom"/>
</dbReference>
<evidence type="ECO:0000313" key="7">
    <source>
        <dbReference type="Proteomes" id="UP000184612"/>
    </source>
</evidence>
<feature type="domain" description="HTH LytTR-type" evidence="5">
    <location>
        <begin position="128"/>
        <end position="227"/>
    </location>
</feature>
<sequence length="233" mass="27833">MMKFISCDDEEEFTEQIKRLIADFCENHYIEYNIETYNNGYVLLKNRLDFDIAFIDIHMVPINGVNLAKEIRKHNKDCKIVFVTNFDDYHNHAFEVHAFGYITKPIDKEKFNKLLHDAVIVYNNRNEISIKLSSGLLNIDPDNILYIEYIERKTQIHTSSEIYTSTLCLRQLYYKLKMYDFAYCHKSFLINLNQIRFIKGFEIELKNSGHIPLAQKKAAQFKRDYFKFLHQED</sequence>
<evidence type="ECO:0000256" key="3">
    <source>
        <dbReference type="PROSITE-ProRule" id="PRU00169"/>
    </source>
</evidence>
<dbReference type="RefSeq" id="WP_073590245.1">
    <property type="nucleotide sequence ID" value="NZ_FRFD01000011.1"/>
</dbReference>
<keyword evidence="3" id="KW-0597">Phosphoprotein</keyword>
<evidence type="ECO:0000256" key="2">
    <source>
        <dbReference type="ARBA" id="ARBA00024867"/>
    </source>
</evidence>